<gene>
    <name evidence="1" type="ORF">TTAC_LOCUS5386</name>
</gene>
<accession>A0A0R3WXB1</accession>
<reference evidence="3" key="1">
    <citation type="submission" date="2017-02" db="UniProtKB">
        <authorList>
            <consortium name="WormBaseParasite"/>
        </authorList>
    </citation>
    <scope>IDENTIFICATION</scope>
</reference>
<dbReference type="AlphaFoldDB" id="A0A0R3WXB1"/>
<dbReference type="EMBL" id="UYWX01007283">
    <property type="protein sequence ID" value="VDM26854.1"/>
    <property type="molecule type" value="Genomic_DNA"/>
</dbReference>
<proteinExistence type="predicted"/>
<evidence type="ECO:0000313" key="1">
    <source>
        <dbReference type="EMBL" id="VDM26854.1"/>
    </source>
</evidence>
<protein>
    <submittedName>
        <fullName evidence="3">WD_REPEATS_REGION domain-containing protein</fullName>
    </submittedName>
</protein>
<sequence>MPVFCHSSGWCSTISTDRSIAFWRLEEGGTTLTCHRFAQRFGSVGGVGGGGGWFVSCASQLLSDSLFIAGPPATSSISGDSSPNLLSSTCFFGCCDSVPLASTMTADSDHIFRPSGSVLLRGGQLSSMVALPLAEAVLTGTTSGLLNLFY</sequence>
<evidence type="ECO:0000313" key="2">
    <source>
        <dbReference type="Proteomes" id="UP000274429"/>
    </source>
</evidence>
<evidence type="ECO:0000313" key="3">
    <source>
        <dbReference type="WBParaSite" id="TTAC_0000540101-mRNA-1"/>
    </source>
</evidence>
<dbReference type="STRING" id="6205.A0A0R3WXB1"/>
<keyword evidence="2" id="KW-1185">Reference proteome</keyword>
<organism evidence="3">
    <name type="scientific">Hydatigena taeniaeformis</name>
    <name type="common">Feline tapeworm</name>
    <name type="synonym">Taenia taeniaeformis</name>
    <dbReference type="NCBI Taxonomy" id="6205"/>
    <lineage>
        <taxon>Eukaryota</taxon>
        <taxon>Metazoa</taxon>
        <taxon>Spiralia</taxon>
        <taxon>Lophotrochozoa</taxon>
        <taxon>Platyhelminthes</taxon>
        <taxon>Cestoda</taxon>
        <taxon>Eucestoda</taxon>
        <taxon>Cyclophyllidea</taxon>
        <taxon>Taeniidae</taxon>
        <taxon>Hydatigera</taxon>
    </lineage>
</organism>
<dbReference type="Proteomes" id="UP000274429">
    <property type="component" value="Unassembled WGS sequence"/>
</dbReference>
<reference evidence="1 2" key="2">
    <citation type="submission" date="2018-11" db="EMBL/GenBank/DDBJ databases">
        <authorList>
            <consortium name="Pathogen Informatics"/>
        </authorList>
    </citation>
    <scope>NUCLEOTIDE SEQUENCE [LARGE SCALE GENOMIC DNA]</scope>
</reference>
<dbReference type="WBParaSite" id="TTAC_0000540101-mRNA-1">
    <property type="protein sequence ID" value="TTAC_0000540101-mRNA-1"/>
    <property type="gene ID" value="TTAC_0000540101"/>
</dbReference>
<name>A0A0R3WXB1_HYDTA</name>